<dbReference type="Pfam" id="PF00041">
    <property type="entry name" value="fn3"/>
    <property type="match status" value="1"/>
</dbReference>
<dbReference type="Proteomes" id="UP000887116">
    <property type="component" value="Unassembled WGS sequence"/>
</dbReference>
<comment type="caution">
    <text evidence="2">The sequence shown here is derived from an EMBL/GenBank/DDBJ whole genome shotgun (WGS) entry which is preliminary data.</text>
</comment>
<accession>A0A8X6H0T0</accession>
<proteinExistence type="predicted"/>
<gene>
    <name evidence="2" type="primary">NCL1_21502</name>
    <name evidence="2" type="ORF">TNCT_224011</name>
</gene>
<dbReference type="PROSITE" id="PS50853">
    <property type="entry name" value="FN3"/>
    <property type="match status" value="1"/>
</dbReference>
<dbReference type="EMBL" id="BMAO01027036">
    <property type="protein sequence ID" value="GFR14133.1"/>
    <property type="molecule type" value="Genomic_DNA"/>
</dbReference>
<dbReference type="AlphaFoldDB" id="A0A8X6H0T0"/>
<reference evidence="2" key="1">
    <citation type="submission" date="2020-07" db="EMBL/GenBank/DDBJ databases">
        <title>Multicomponent nature underlies the extraordinary mechanical properties of spider dragline silk.</title>
        <authorList>
            <person name="Kono N."/>
            <person name="Nakamura H."/>
            <person name="Mori M."/>
            <person name="Yoshida Y."/>
            <person name="Ohtoshi R."/>
            <person name="Malay A.D."/>
            <person name="Moran D.A.P."/>
            <person name="Tomita M."/>
            <person name="Numata K."/>
            <person name="Arakawa K."/>
        </authorList>
    </citation>
    <scope>NUCLEOTIDE SEQUENCE</scope>
</reference>
<dbReference type="Gene3D" id="2.60.40.10">
    <property type="entry name" value="Immunoglobulins"/>
    <property type="match status" value="1"/>
</dbReference>
<protein>
    <submittedName>
        <fullName evidence="2">Down syndrome cell adhesion molecule</fullName>
    </submittedName>
</protein>
<evidence type="ECO:0000313" key="2">
    <source>
        <dbReference type="EMBL" id="GFR14133.1"/>
    </source>
</evidence>
<evidence type="ECO:0000313" key="3">
    <source>
        <dbReference type="Proteomes" id="UP000887116"/>
    </source>
</evidence>
<dbReference type="CDD" id="cd00063">
    <property type="entry name" value="FN3"/>
    <property type="match status" value="1"/>
</dbReference>
<keyword evidence="3" id="KW-1185">Reference proteome</keyword>
<dbReference type="InterPro" id="IPR003961">
    <property type="entry name" value="FN3_dom"/>
</dbReference>
<name>A0A8X6H0T0_TRICU</name>
<evidence type="ECO:0000259" key="1">
    <source>
        <dbReference type="PROSITE" id="PS50853"/>
    </source>
</evidence>
<organism evidence="2 3">
    <name type="scientific">Trichonephila clavata</name>
    <name type="common">Joro spider</name>
    <name type="synonym">Nephila clavata</name>
    <dbReference type="NCBI Taxonomy" id="2740835"/>
    <lineage>
        <taxon>Eukaryota</taxon>
        <taxon>Metazoa</taxon>
        <taxon>Ecdysozoa</taxon>
        <taxon>Arthropoda</taxon>
        <taxon>Chelicerata</taxon>
        <taxon>Arachnida</taxon>
        <taxon>Araneae</taxon>
        <taxon>Araneomorphae</taxon>
        <taxon>Entelegynae</taxon>
        <taxon>Araneoidea</taxon>
        <taxon>Nephilidae</taxon>
        <taxon>Trichonephila</taxon>
    </lineage>
</organism>
<sequence length="89" mass="9550">YTLERTTSQLIVSGAENSATLRALTPITLYFVRVIAENALGQSRPSAVINVTSEEEAPSGSPRDVQVHSTGAQSIKVMWKVCNVLTCSV</sequence>
<feature type="domain" description="Fibronectin type-III" evidence="1">
    <location>
        <begin position="1"/>
        <end position="56"/>
    </location>
</feature>
<dbReference type="SUPFAM" id="SSF49265">
    <property type="entry name" value="Fibronectin type III"/>
    <property type="match status" value="1"/>
</dbReference>
<feature type="non-terminal residue" evidence="2">
    <location>
        <position position="89"/>
    </location>
</feature>
<dbReference type="OrthoDB" id="6435699at2759"/>
<dbReference type="InterPro" id="IPR013783">
    <property type="entry name" value="Ig-like_fold"/>
</dbReference>
<dbReference type="InterPro" id="IPR036116">
    <property type="entry name" value="FN3_sf"/>
</dbReference>